<evidence type="ECO:0000259" key="1">
    <source>
        <dbReference type="Pfam" id="PF13976"/>
    </source>
</evidence>
<dbReference type="Pfam" id="PF13976">
    <property type="entry name" value="gag_pre-integrs"/>
    <property type="match status" value="1"/>
</dbReference>
<dbReference type="EMBL" id="BKCJ010235886">
    <property type="protein sequence ID" value="GEZ05208.1"/>
    <property type="molecule type" value="Genomic_DNA"/>
</dbReference>
<proteinExistence type="predicted"/>
<protein>
    <recommendedName>
        <fullName evidence="1">GAG-pre-integrase domain-containing protein</fullName>
    </recommendedName>
</protein>
<accession>A0A699HYW0</accession>
<name>A0A699HYW0_TANCI</name>
<comment type="caution">
    <text evidence="2">The sequence shown here is derived from an EMBL/GenBank/DDBJ whole genome shotgun (WGS) entry which is preliminary data.</text>
</comment>
<feature type="domain" description="GAG-pre-integrase" evidence="1">
    <location>
        <begin position="113"/>
        <end position="167"/>
    </location>
</feature>
<dbReference type="AlphaFoldDB" id="A0A699HYW0"/>
<gene>
    <name evidence="2" type="ORF">Tci_477181</name>
</gene>
<evidence type="ECO:0000313" key="2">
    <source>
        <dbReference type="EMBL" id="GEZ05208.1"/>
    </source>
</evidence>
<organism evidence="2">
    <name type="scientific">Tanacetum cinerariifolium</name>
    <name type="common">Dalmatian daisy</name>
    <name type="synonym">Chrysanthemum cinerariifolium</name>
    <dbReference type="NCBI Taxonomy" id="118510"/>
    <lineage>
        <taxon>Eukaryota</taxon>
        <taxon>Viridiplantae</taxon>
        <taxon>Streptophyta</taxon>
        <taxon>Embryophyta</taxon>
        <taxon>Tracheophyta</taxon>
        <taxon>Spermatophyta</taxon>
        <taxon>Magnoliopsida</taxon>
        <taxon>eudicotyledons</taxon>
        <taxon>Gunneridae</taxon>
        <taxon>Pentapetalae</taxon>
        <taxon>asterids</taxon>
        <taxon>campanulids</taxon>
        <taxon>Asterales</taxon>
        <taxon>Asteraceae</taxon>
        <taxon>Asteroideae</taxon>
        <taxon>Anthemideae</taxon>
        <taxon>Anthemidinae</taxon>
        <taxon>Tanacetum</taxon>
    </lineage>
</organism>
<dbReference type="InterPro" id="IPR025724">
    <property type="entry name" value="GAG-pre-integrase_dom"/>
</dbReference>
<sequence>MFEISGNNFNDWFRQLKLVLRVERKLFVIEQPISLASPTDSEYLCNGMWYMIHNEVACLMLGNNCHYAPSITRGVVSVHRVVENGLVESFMNYGISISKNDVLYFNDIARKGIYEIDMHNLVPNVNSIYNVSTKRAKHNLDSTYLWHCRLAHISKKRIEKQQQEGLLK</sequence>
<reference evidence="2" key="1">
    <citation type="journal article" date="2019" name="Sci. Rep.">
        <title>Draft genome of Tanacetum cinerariifolium, the natural source of mosquito coil.</title>
        <authorList>
            <person name="Yamashiro T."/>
            <person name="Shiraishi A."/>
            <person name="Satake H."/>
            <person name="Nakayama K."/>
        </authorList>
    </citation>
    <scope>NUCLEOTIDE SEQUENCE</scope>
</reference>